<feature type="transmembrane region" description="Helical" evidence="2">
    <location>
        <begin position="437"/>
        <end position="457"/>
    </location>
</feature>
<protein>
    <submittedName>
        <fullName evidence="3">Uncharacterized protein</fullName>
    </submittedName>
</protein>
<feature type="transmembrane region" description="Helical" evidence="2">
    <location>
        <begin position="531"/>
        <end position="552"/>
    </location>
</feature>
<evidence type="ECO:0000256" key="1">
    <source>
        <dbReference type="SAM" id="MobiDB-lite"/>
    </source>
</evidence>
<keyword evidence="2" id="KW-0812">Transmembrane</keyword>
<feature type="transmembrane region" description="Helical" evidence="2">
    <location>
        <begin position="52"/>
        <end position="80"/>
    </location>
</feature>
<comment type="caution">
    <text evidence="3">The sequence shown here is derived from an EMBL/GenBank/DDBJ whole genome shotgun (WGS) entry which is preliminary data.</text>
</comment>
<name>A0A8K1FJJ9_PYTOL</name>
<accession>A0A8K1FJJ9</accession>
<feature type="transmembrane region" description="Helical" evidence="2">
    <location>
        <begin position="348"/>
        <end position="371"/>
    </location>
</feature>
<evidence type="ECO:0000313" key="3">
    <source>
        <dbReference type="EMBL" id="TMW66150.1"/>
    </source>
</evidence>
<evidence type="ECO:0000256" key="2">
    <source>
        <dbReference type="SAM" id="Phobius"/>
    </source>
</evidence>
<gene>
    <name evidence="3" type="ORF">Poli38472_003915</name>
</gene>
<keyword evidence="2" id="KW-1133">Transmembrane helix</keyword>
<feature type="region of interest" description="Disordered" evidence="1">
    <location>
        <begin position="1"/>
        <end position="37"/>
    </location>
</feature>
<feature type="transmembrane region" description="Helical" evidence="2">
    <location>
        <begin position="995"/>
        <end position="1017"/>
    </location>
</feature>
<keyword evidence="4" id="KW-1185">Reference proteome</keyword>
<feature type="transmembrane region" description="Helical" evidence="2">
    <location>
        <begin position="383"/>
        <end position="407"/>
    </location>
</feature>
<organism evidence="3 4">
    <name type="scientific">Pythium oligandrum</name>
    <name type="common">Mycoparasitic fungus</name>
    <dbReference type="NCBI Taxonomy" id="41045"/>
    <lineage>
        <taxon>Eukaryota</taxon>
        <taxon>Sar</taxon>
        <taxon>Stramenopiles</taxon>
        <taxon>Oomycota</taxon>
        <taxon>Peronosporomycetes</taxon>
        <taxon>Pythiales</taxon>
        <taxon>Pythiaceae</taxon>
        <taxon>Pythium</taxon>
    </lineage>
</organism>
<proteinExistence type="predicted"/>
<reference evidence="3" key="1">
    <citation type="submission" date="2019-03" db="EMBL/GenBank/DDBJ databases">
        <title>Long read genome sequence of the mycoparasitic Pythium oligandrum ATCC 38472 isolated from sugarbeet rhizosphere.</title>
        <authorList>
            <person name="Gaulin E."/>
        </authorList>
    </citation>
    <scope>NUCLEOTIDE SEQUENCE</scope>
    <source>
        <strain evidence="3">ATCC 38472_TT</strain>
    </source>
</reference>
<keyword evidence="2" id="KW-0472">Membrane</keyword>
<evidence type="ECO:0000313" key="4">
    <source>
        <dbReference type="Proteomes" id="UP000794436"/>
    </source>
</evidence>
<dbReference type="Proteomes" id="UP000794436">
    <property type="component" value="Unassembled WGS sequence"/>
</dbReference>
<dbReference type="AlphaFoldDB" id="A0A8K1FJJ9"/>
<dbReference type="OrthoDB" id="165008at2759"/>
<dbReference type="EMBL" id="SPLM01000036">
    <property type="protein sequence ID" value="TMW66150.1"/>
    <property type="molecule type" value="Genomic_DNA"/>
</dbReference>
<sequence>MTSTVDEDTSSQFAAPIGQGAQFGSPVKSKSNAKQGKRKKAGTAKWLSMLHLFYRFLVFAAAWRCIVVSFASVSATLALLRGSNIPSMDGGAIYYPMVMGYAGSGSLRDSPLVTMALGNTTQPRDDTIYLSATGFSTESCVLFGAQAIIMGNTFLRSVYTEIVDDTSYSLHQLTEMELIAPIVDCTYVNTGDSGAAGARLYYLTRGKANPDRVLMLVITLSNQQYSIPAQAETGPAGVATLQIFSDMRETNLTTSFLVSIGYPMEPMSFRVYNYLNQSDDGQWILRNIPASSDELPKVLYTSLREGLFLKAQSQQSNINNMVSRLPNTPTEAVAVWQFITTPVLRDTWAWVHLVHLFIGVRVLMSLLILCLSVYRNLRAGKLWIGDAFVALSSTQSLTAAVVLFSMYMNEFWTLQEFCYNSAYTSLGLPSRATYDNIMRADLLTLFLGACGIIGSLFRERIDPLLVMICFEIGYGARMQIINGIPKVLLQVQIAGFFIFIQNVVPRLEGQELISPMLTQGEHAMDTKNVPLIFACLVPIFLMLVVIIGYVILRKIYRHFYPEELHIQRNTTGTARSENEDAFLAQKRVLTLFEIATGAELENRFGLVCDYETCIFIKGMKFASADGIYSNGFVIANKKYLVSADDVWTIIAMKILRKRFTNVWRSEYFLVREKANYDLVSILIITLSNQQYSIPAQAEAGPAGVATLQIFSDMRETNLTTYFLVSIGYPMEPMSLRTYTYLDQSKDGQWILRNIPASSGELPKVLHTSLREGVYLRDPSQQSNINNMLWRLPTKPVEAISEWHFICTPVLRDTCAWVHLNHVFIGARVLLNQLVLCVATYRNFRAGKLWIGDAFVALSSSQLVNAVAVLISWYVDEFWSLYEYCYNAGYTLLDLPPRMTYEDIMRADLLTLFLGAGGIIGSISRERIRPFLVVVCFHISYGVRMKIMGKIPILRTEVQKAGRNIYLQNVFPRLEGQDAVSPMLTRGEHPFEEKHVGFVVACLVPTFFTLMVIINYVIIRKIRRRLHPEKVRVQRNTTGTARSESEESLVTRKRVFTLFELATGAELENRFSLACDYETCIFIKGMKFASVDGIYSNGFVIANKKYLVSANDFWTILAMKMLRKRFTNVYVYEVNGSTVQPTARLVYPHTLTLTDMVNLNVSILS</sequence>